<proteinExistence type="predicted"/>
<dbReference type="AlphaFoldDB" id="A0A2M4B6Z9"/>
<accession>A0A2M4B6Z9</accession>
<dbReference type="EMBL" id="GGFK01015476">
    <property type="protein sequence ID" value="MBW48797.1"/>
    <property type="molecule type" value="Transcribed_RNA"/>
</dbReference>
<evidence type="ECO:0000313" key="1">
    <source>
        <dbReference type="EMBL" id="MBW48797.1"/>
    </source>
</evidence>
<name>A0A2M4B6Z9_9DIPT</name>
<reference evidence="1" key="1">
    <citation type="submission" date="2018-01" db="EMBL/GenBank/DDBJ databases">
        <title>An insight into the sialome of Amazonian anophelines.</title>
        <authorList>
            <person name="Ribeiro J.M."/>
            <person name="Scarpassa V."/>
            <person name="Calvo E."/>
        </authorList>
    </citation>
    <scope>NUCLEOTIDE SEQUENCE</scope>
    <source>
        <tissue evidence="1">Salivary glands</tissue>
    </source>
</reference>
<organism evidence="1">
    <name type="scientific">Anopheles triannulatus</name>
    <dbReference type="NCBI Taxonomy" id="58253"/>
    <lineage>
        <taxon>Eukaryota</taxon>
        <taxon>Metazoa</taxon>
        <taxon>Ecdysozoa</taxon>
        <taxon>Arthropoda</taxon>
        <taxon>Hexapoda</taxon>
        <taxon>Insecta</taxon>
        <taxon>Pterygota</taxon>
        <taxon>Neoptera</taxon>
        <taxon>Endopterygota</taxon>
        <taxon>Diptera</taxon>
        <taxon>Nematocera</taxon>
        <taxon>Culicoidea</taxon>
        <taxon>Culicidae</taxon>
        <taxon>Anophelinae</taxon>
        <taxon>Anopheles</taxon>
    </lineage>
</organism>
<protein>
    <submittedName>
        <fullName evidence="1">Putative secreted protein</fullName>
    </submittedName>
</protein>
<sequence length="118" mass="12695">MSKWMHEGSFLVSTFLLATPPENNPATIMSKTATTTIRDINVFPFSTSFTRGFVDGLGGVGMRSEMNGMLSFKEGVRCRLVMTGVDCRIRCTKSCCSLSLSSVNSNSLSDVSSSSVSC</sequence>